<proteinExistence type="predicted"/>
<accession>J4U8B0</accession>
<dbReference type="RefSeq" id="XP_014178368.1">
    <property type="nucleotide sequence ID" value="XM_014322893.1"/>
</dbReference>
<comment type="caution">
    <text evidence="2">The sequence shown here is derived from an EMBL/GenBank/DDBJ whole genome shotgun (WGS) entry which is preliminary data.</text>
</comment>
<feature type="region of interest" description="Disordered" evidence="1">
    <location>
        <begin position="487"/>
        <end position="508"/>
    </location>
</feature>
<dbReference type="GeneID" id="25988167"/>
<evidence type="ECO:0000313" key="2">
    <source>
        <dbReference type="EMBL" id="EJT46690.1"/>
    </source>
</evidence>
<dbReference type="HOGENOM" id="CLU_577709_0_0_1"/>
<sequence length="508" mass="56677">MPTPQPPRTRRQQEREAESLAHLRKDFRYAPQRLYSPFTAGCSHTFPIADFTEAHYNQDDTSLNKTLWSLWPVAPPDGYKKVLAHQEAKRDELTFDGEKDPSEPGWFDQTRLPAVLPHAERFRIASMVRLIQELHVRLNGAGWLQFDTLADGVSPMSLLQTRQMMLDVAPLSKAVDTAKKIKKEAHDLLKVDHDYENEDVLALFGAGIGKQCSALFALWPWTASGLLMTPDVAFGTGIAQLQLWLDISYACFFLKGHAKRESGRLPNGTPYEDTEGYYFVILGRLANFIPIHTRYVPFGVLQQAIHHISVFPLMISTLQELWVPELMEALILSVRCSTGAGLTPNAWAHADCDASHRGCMGIGYSQETRLESVASIVKLRDERVTRKEQLLEECRLAEAKDSDGESEGDESKGESEWTYDKKGRKKFGPKEEYSIRGCVNFVSNGERLRASPRASAFRHGFGITAGQLASTFTLSLTPTGFVVFDTPSSGSTLQPETSPQSGVRTVPS</sequence>
<evidence type="ECO:0000313" key="3">
    <source>
        <dbReference type="Proteomes" id="UP000002748"/>
    </source>
</evidence>
<dbReference type="KEGG" id="tasa:A1Q1_04655"/>
<reference evidence="2 3" key="1">
    <citation type="journal article" date="2012" name="Eukaryot. Cell">
        <title>Draft genome sequence of CBS 2479, the standard type strain of Trichosporon asahii.</title>
        <authorList>
            <person name="Yang R.Y."/>
            <person name="Li H.T."/>
            <person name="Zhu H."/>
            <person name="Zhou G.P."/>
            <person name="Wang M."/>
            <person name="Wang L."/>
        </authorList>
    </citation>
    <scope>NUCLEOTIDE SEQUENCE [LARGE SCALE GENOMIC DNA]</scope>
    <source>
        <strain evidence="3">ATCC 90039 / CBS 2479 / JCM 2466 / KCTC 7840 / NCYC 2677 / UAMH 7654</strain>
    </source>
</reference>
<dbReference type="EMBL" id="ALBS01000280">
    <property type="protein sequence ID" value="EJT46690.1"/>
    <property type="molecule type" value="Genomic_DNA"/>
</dbReference>
<feature type="region of interest" description="Disordered" evidence="1">
    <location>
        <begin position="398"/>
        <end position="424"/>
    </location>
</feature>
<dbReference type="Proteomes" id="UP000002748">
    <property type="component" value="Unassembled WGS sequence"/>
</dbReference>
<feature type="compositionally biased region" description="Basic and acidic residues" evidence="1">
    <location>
        <begin position="398"/>
        <end position="421"/>
    </location>
</feature>
<name>J4U8B0_TRIAS</name>
<dbReference type="AlphaFoldDB" id="J4U8B0"/>
<organism evidence="2 3">
    <name type="scientific">Trichosporon asahii var. asahii (strain ATCC 90039 / CBS 2479 / JCM 2466 / KCTC 7840 / NBRC 103889/ NCYC 2677 / UAMH 7654)</name>
    <name type="common">Yeast</name>
    <dbReference type="NCBI Taxonomy" id="1186058"/>
    <lineage>
        <taxon>Eukaryota</taxon>
        <taxon>Fungi</taxon>
        <taxon>Dikarya</taxon>
        <taxon>Basidiomycota</taxon>
        <taxon>Agaricomycotina</taxon>
        <taxon>Tremellomycetes</taxon>
        <taxon>Trichosporonales</taxon>
        <taxon>Trichosporonaceae</taxon>
        <taxon>Trichosporon</taxon>
    </lineage>
</organism>
<gene>
    <name evidence="2" type="ORF">A1Q1_04655</name>
</gene>
<protein>
    <submittedName>
        <fullName evidence="2">Uncharacterized protein</fullName>
    </submittedName>
</protein>
<evidence type="ECO:0000256" key="1">
    <source>
        <dbReference type="SAM" id="MobiDB-lite"/>
    </source>
</evidence>
<dbReference type="VEuPathDB" id="FungiDB:A1Q1_04655"/>